<dbReference type="EMBL" id="JFYZ01000011">
    <property type="protein sequence ID" value="EZP81688.1"/>
    <property type="molecule type" value="Genomic_DNA"/>
</dbReference>
<name>A0A031JY12_9SPHN</name>
<organism evidence="2 3">
    <name type="scientific">Novosphingobium resinovorum</name>
    <dbReference type="NCBI Taxonomy" id="158500"/>
    <lineage>
        <taxon>Bacteria</taxon>
        <taxon>Pseudomonadati</taxon>
        <taxon>Pseudomonadota</taxon>
        <taxon>Alphaproteobacteria</taxon>
        <taxon>Sphingomonadales</taxon>
        <taxon>Sphingomonadaceae</taxon>
        <taxon>Novosphingobium</taxon>
    </lineage>
</organism>
<feature type="compositionally biased region" description="Low complexity" evidence="1">
    <location>
        <begin position="11"/>
        <end position="28"/>
    </location>
</feature>
<evidence type="ECO:0000313" key="2">
    <source>
        <dbReference type="EMBL" id="EZP81688.1"/>
    </source>
</evidence>
<proteinExistence type="predicted"/>
<feature type="compositionally biased region" description="Polar residues" evidence="1">
    <location>
        <begin position="29"/>
        <end position="39"/>
    </location>
</feature>
<accession>A0A031JY12</accession>
<evidence type="ECO:0000256" key="1">
    <source>
        <dbReference type="SAM" id="MobiDB-lite"/>
    </source>
</evidence>
<evidence type="ECO:0000313" key="3">
    <source>
        <dbReference type="Proteomes" id="UP000024329"/>
    </source>
</evidence>
<reference evidence="2 3" key="1">
    <citation type="submission" date="2014-03" db="EMBL/GenBank/DDBJ databases">
        <title>Whole genome sequence of Novosphingobium resinovorum KF1.</title>
        <authorList>
            <person name="Gan H.M."/>
            <person name="Gan H.Y."/>
            <person name="Chew T.H."/>
            <person name="Savka M.A."/>
        </authorList>
    </citation>
    <scope>NUCLEOTIDE SEQUENCE [LARGE SCALE GENOMIC DNA]</scope>
    <source>
        <strain evidence="2 3">KF1</strain>
    </source>
</reference>
<sequence length="47" mass="4751">MSGVGGRSGIPASFSPLSLSLSKAPRASRPQNRVRTDTVSLRGAPGA</sequence>
<feature type="region of interest" description="Disordered" evidence="1">
    <location>
        <begin position="1"/>
        <end position="47"/>
    </location>
</feature>
<dbReference type="Proteomes" id="UP000024329">
    <property type="component" value="Unassembled WGS sequence"/>
</dbReference>
<comment type="caution">
    <text evidence="2">The sequence shown here is derived from an EMBL/GenBank/DDBJ whole genome shotgun (WGS) entry which is preliminary data.</text>
</comment>
<dbReference type="AlphaFoldDB" id="A0A031JY12"/>
<gene>
    <name evidence="2" type="ORF">BV97_02345</name>
</gene>
<protein>
    <submittedName>
        <fullName evidence="2">Uncharacterized protein</fullName>
    </submittedName>
</protein>